<accession>A0A9W9CL56</accession>
<dbReference type="InterPro" id="IPR051089">
    <property type="entry name" value="prtT"/>
</dbReference>
<evidence type="ECO:0000256" key="2">
    <source>
        <dbReference type="ARBA" id="ARBA00023015"/>
    </source>
</evidence>
<gene>
    <name evidence="6" type="ORF">N0V83_006607</name>
</gene>
<name>A0A9W9CL56_9PLEO</name>
<evidence type="ECO:0000256" key="4">
    <source>
        <dbReference type="ARBA" id="ARBA00023163"/>
    </source>
</evidence>
<keyword evidence="2" id="KW-0805">Transcription regulation</keyword>
<keyword evidence="3" id="KW-0238">DNA-binding</keyword>
<dbReference type="PANTHER" id="PTHR31845:SF10">
    <property type="entry name" value="ZN(II)2CYS6 TRANSCRIPTION FACTOR (EUROFUNG)"/>
    <property type="match status" value="1"/>
</dbReference>
<keyword evidence="4" id="KW-0804">Transcription</keyword>
<dbReference type="GO" id="GO:0005634">
    <property type="term" value="C:nucleus"/>
    <property type="evidence" value="ECO:0007669"/>
    <property type="project" value="UniProtKB-SubCell"/>
</dbReference>
<sequence length="401" mass="45408">MVKELMRVISERMLINGERYNPHLFSQPNHNSLLHLAMSLTMDLNIDRNTGFCEKATIVAASKSHGVPQPTKIISNDERRAVLGTFYLTSNVFSSFRKVDVLHWSPWLTECADALSREPEYDSDVLLGQLVQSQRIMQEALCTQYDHAPSQFFAKSFLSDLDRIGSQPGEGRTATILRLQQACTRAAIWERSFADLHHNKANPSDLRQRLEGIWRCMEAVKAYIGLYMGVPVEDYPIVSFGVFAQFAFIFVVVIRASSLNVDGWDVHAVREYVDFSTLMEEAARRYDAVTHARPDGLLLKNEGFAKWAAKTKWAKAFYETKFMAAALDEQVERNKMTGDGGNAVDRGTSQILPPLASPVHLTTRMDVPAQTWPDVFPFCEETFWNGWNDPMQLAELGFEVL</sequence>
<evidence type="ECO:0000256" key="5">
    <source>
        <dbReference type="ARBA" id="ARBA00023242"/>
    </source>
</evidence>
<comment type="subcellular location">
    <subcellularLocation>
        <location evidence="1">Nucleus</location>
    </subcellularLocation>
</comment>
<dbReference type="PANTHER" id="PTHR31845">
    <property type="entry name" value="FINGER DOMAIN PROTEIN, PUTATIVE-RELATED"/>
    <property type="match status" value="1"/>
</dbReference>
<reference evidence="6" key="1">
    <citation type="submission" date="2022-10" db="EMBL/GenBank/DDBJ databases">
        <title>Tapping the CABI collections for fungal endophytes: first genome assemblies for Collariella, Neodidymelliopsis, Ascochyta clinopodiicola, Didymella pomorum, Didymosphaeria variabile, Neocosmospora piperis and Neocucurbitaria cava.</title>
        <authorList>
            <person name="Hill R."/>
        </authorList>
    </citation>
    <scope>NUCLEOTIDE SEQUENCE</scope>
    <source>
        <strain evidence="6">IMI 356814</strain>
    </source>
</reference>
<evidence type="ECO:0000313" key="7">
    <source>
        <dbReference type="Proteomes" id="UP001140560"/>
    </source>
</evidence>
<dbReference type="Proteomes" id="UP001140560">
    <property type="component" value="Unassembled WGS sequence"/>
</dbReference>
<keyword evidence="5" id="KW-0539">Nucleus</keyword>
<evidence type="ECO:0000256" key="1">
    <source>
        <dbReference type="ARBA" id="ARBA00004123"/>
    </source>
</evidence>
<proteinExistence type="predicted"/>
<evidence type="ECO:0000256" key="3">
    <source>
        <dbReference type="ARBA" id="ARBA00023125"/>
    </source>
</evidence>
<organism evidence="6 7">
    <name type="scientific">Neocucurbitaria cava</name>
    <dbReference type="NCBI Taxonomy" id="798079"/>
    <lineage>
        <taxon>Eukaryota</taxon>
        <taxon>Fungi</taxon>
        <taxon>Dikarya</taxon>
        <taxon>Ascomycota</taxon>
        <taxon>Pezizomycotina</taxon>
        <taxon>Dothideomycetes</taxon>
        <taxon>Pleosporomycetidae</taxon>
        <taxon>Pleosporales</taxon>
        <taxon>Pleosporineae</taxon>
        <taxon>Cucurbitariaceae</taxon>
        <taxon>Neocucurbitaria</taxon>
    </lineage>
</organism>
<keyword evidence="7" id="KW-1185">Reference proteome</keyword>
<evidence type="ECO:0000313" key="6">
    <source>
        <dbReference type="EMBL" id="KAJ4368251.1"/>
    </source>
</evidence>
<dbReference type="EMBL" id="JAPEUY010000011">
    <property type="protein sequence ID" value="KAJ4368251.1"/>
    <property type="molecule type" value="Genomic_DNA"/>
</dbReference>
<dbReference type="GO" id="GO:0000981">
    <property type="term" value="F:DNA-binding transcription factor activity, RNA polymerase II-specific"/>
    <property type="evidence" value="ECO:0007669"/>
    <property type="project" value="TreeGrafter"/>
</dbReference>
<dbReference type="AlphaFoldDB" id="A0A9W9CL56"/>
<dbReference type="GO" id="GO:0000976">
    <property type="term" value="F:transcription cis-regulatory region binding"/>
    <property type="evidence" value="ECO:0007669"/>
    <property type="project" value="TreeGrafter"/>
</dbReference>
<dbReference type="OrthoDB" id="5226580at2759"/>
<protein>
    <submittedName>
        <fullName evidence="6">Uncharacterized protein</fullName>
    </submittedName>
</protein>
<comment type="caution">
    <text evidence="6">The sequence shown here is derived from an EMBL/GenBank/DDBJ whole genome shotgun (WGS) entry which is preliminary data.</text>
</comment>